<protein>
    <submittedName>
        <fullName evidence="2">Putative secreted protein</fullName>
    </submittedName>
</protein>
<reference evidence="2" key="1">
    <citation type="submission" date="2018-01" db="EMBL/GenBank/DDBJ databases">
        <title>An insight into the sialome of Amazonian anophelines.</title>
        <authorList>
            <person name="Ribeiro J.M."/>
            <person name="Scarpassa V."/>
            <person name="Calvo E."/>
        </authorList>
    </citation>
    <scope>NUCLEOTIDE SEQUENCE</scope>
</reference>
<evidence type="ECO:0000313" key="2">
    <source>
        <dbReference type="EMBL" id="MBW72112.1"/>
    </source>
</evidence>
<sequence length="77" mass="7987">MKVTSYSPRAHAVTSAFTVLVAVETTSSSVPSPAPAASTLNVRGTPNEAIVVRGSNPAIETRETSNTLQENGDPLMC</sequence>
<accession>A0A2M4D3H0</accession>
<evidence type="ECO:0000256" key="1">
    <source>
        <dbReference type="SAM" id="MobiDB-lite"/>
    </source>
</evidence>
<organism evidence="2">
    <name type="scientific">Anopheles darlingi</name>
    <name type="common">Mosquito</name>
    <dbReference type="NCBI Taxonomy" id="43151"/>
    <lineage>
        <taxon>Eukaryota</taxon>
        <taxon>Metazoa</taxon>
        <taxon>Ecdysozoa</taxon>
        <taxon>Arthropoda</taxon>
        <taxon>Hexapoda</taxon>
        <taxon>Insecta</taxon>
        <taxon>Pterygota</taxon>
        <taxon>Neoptera</taxon>
        <taxon>Endopterygota</taxon>
        <taxon>Diptera</taxon>
        <taxon>Nematocera</taxon>
        <taxon>Culicoidea</taxon>
        <taxon>Culicidae</taxon>
        <taxon>Anophelinae</taxon>
        <taxon>Anopheles</taxon>
    </lineage>
</organism>
<proteinExistence type="predicted"/>
<dbReference type="AlphaFoldDB" id="A0A2M4D3H0"/>
<dbReference type="EMBL" id="GGFL01007934">
    <property type="protein sequence ID" value="MBW72112.1"/>
    <property type="molecule type" value="Transcribed_RNA"/>
</dbReference>
<name>A0A2M4D3H0_ANODA</name>
<feature type="region of interest" description="Disordered" evidence="1">
    <location>
        <begin position="58"/>
        <end position="77"/>
    </location>
</feature>